<organism evidence="2 3">
    <name type="scientific">Aldrovandia affinis</name>
    <dbReference type="NCBI Taxonomy" id="143900"/>
    <lineage>
        <taxon>Eukaryota</taxon>
        <taxon>Metazoa</taxon>
        <taxon>Chordata</taxon>
        <taxon>Craniata</taxon>
        <taxon>Vertebrata</taxon>
        <taxon>Euteleostomi</taxon>
        <taxon>Actinopterygii</taxon>
        <taxon>Neopterygii</taxon>
        <taxon>Teleostei</taxon>
        <taxon>Notacanthiformes</taxon>
        <taxon>Halosauridae</taxon>
        <taxon>Aldrovandia</taxon>
    </lineage>
</organism>
<evidence type="ECO:0000313" key="2">
    <source>
        <dbReference type="EMBL" id="KAJ8388993.1"/>
    </source>
</evidence>
<evidence type="ECO:0000313" key="3">
    <source>
        <dbReference type="Proteomes" id="UP001221898"/>
    </source>
</evidence>
<evidence type="ECO:0000256" key="1">
    <source>
        <dbReference type="SAM" id="MobiDB-lite"/>
    </source>
</evidence>
<dbReference type="EMBL" id="JAINUG010000188">
    <property type="protein sequence ID" value="KAJ8388993.1"/>
    <property type="molecule type" value="Genomic_DNA"/>
</dbReference>
<reference evidence="2" key="1">
    <citation type="journal article" date="2023" name="Science">
        <title>Genome structures resolve the early diversification of teleost fishes.</title>
        <authorList>
            <person name="Parey E."/>
            <person name="Louis A."/>
            <person name="Montfort J."/>
            <person name="Bouchez O."/>
            <person name="Roques C."/>
            <person name="Iampietro C."/>
            <person name="Lluch J."/>
            <person name="Castinel A."/>
            <person name="Donnadieu C."/>
            <person name="Desvignes T."/>
            <person name="Floi Bucao C."/>
            <person name="Jouanno E."/>
            <person name="Wen M."/>
            <person name="Mejri S."/>
            <person name="Dirks R."/>
            <person name="Jansen H."/>
            <person name="Henkel C."/>
            <person name="Chen W.J."/>
            <person name="Zahm M."/>
            <person name="Cabau C."/>
            <person name="Klopp C."/>
            <person name="Thompson A.W."/>
            <person name="Robinson-Rechavi M."/>
            <person name="Braasch I."/>
            <person name="Lecointre G."/>
            <person name="Bobe J."/>
            <person name="Postlethwait J.H."/>
            <person name="Berthelot C."/>
            <person name="Roest Crollius H."/>
            <person name="Guiguen Y."/>
        </authorList>
    </citation>
    <scope>NUCLEOTIDE SEQUENCE</scope>
    <source>
        <strain evidence="2">NC1722</strain>
    </source>
</reference>
<accession>A0AAD7WA01</accession>
<comment type="caution">
    <text evidence="2">The sequence shown here is derived from an EMBL/GenBank/DDBJ whole genome shotgun (WGS) entry which is preliminary data.</text>
</comment>
<name>A0AAD7WA01_9TELE</name>
<feature type="compositionally biased region" description="Low complexity" evidence="1">
    <location>
        <begin position="143"/>
        <end position="156"/>
    </location>
</feature>
<gene>
    <name evidence="2" type="ORF">AAFF_G00125540</name>
</gene>
<dbReference type="AlphaFoldDB" id="A0AAD7WA01"/>
<dbReference type="Proteomes" id="UP001221898">
    <property type="component" value="Unassembled WGS sequence"/>
</dbReference>
<protein>
    <submittedName>
        <fullName evidence="2">Uncharacterized protein</fullName>
    </submittedName>
</protein>
<sequence>MYRTTKVRVHVKAVNIGGVKRRVRPDGGLRAGVETTPLQLQLVPRRSKPLGSYMGERDAAVLILSFRIGVGGSINQDQGSTSLTAVYLIPLSNHRCVRSPAVHTESSGPGIRRGEVERGTVGRAPSLEPGRGVPGTLRQEGGSTTSPSPAPSANRPTPEERSLPLLTLPLFTEVTGKNISL</sequence>
<keyword evidence="3" id="KW-1185">Reference proteome</keyword>
<feature type="region of interest" description="Disordered" evidence="1">
    <location>
        <begin position="100"/>
        <end position="166"/>
    </location>
</feature>
<proteinExistence type="predicted"/>